<sequence>MRVANIDGRLALAVDGGHIDVETASGGRFGPDAQAVYDEWAAFTEWAAALDSAGRPRIEVTARTVWGAPVPRPRQVFAIGLNYADHAAESRIAVPPVPAVFTKFPTAISGPEQPIVLPTATVDWEVELVVVIGTRCDRVVADRAWDHVAGVTVGQDISERTLQLQGAAPQFSLAKSYRGFAPMGPELVTVDELPNRDDLEIGCSLAGGDVLQRGRTSAMIFPIPALIAHLSSVCPLLPGDVVFTGTPDGVGMARTPQQFLSPGDTLVSWIEGVGTMRNPLVSPGVDAPAV</sequence>
<accession>A0ABP8PCS1</accession>
<dbReference type="EMBL" id="BAABFB010000059">
    <property type="protein sequence ID" value="GAA4484085.1"/>
    <property type="molecule type" value="Genomic_DNA"/>
</dbReference>
<keyword evidence="2" id="KW-0479">Metal-binding</keyword>
<evidence type="ECO:0000313" key="4">
    <source>
        <dbReference type="EMBL" id="GAA4484085.1"/>
    </source>
</evidence>
<dbReference type="SUPFAM" id="SSF56529">
    <property type="entry name" value="FAH"/>
    <property type="match status" value="1"/>
</dbReference>
<gene>
    <name evidence="4" type="ORF">GCM10023094_36600</name>
</gene>
<dbReference type="Gene3D" id="3.90.850.10">
    <property type="entry name" value="Fumarylacetoacetase-like, C-terminal domain"/>
    <property type="match status" value="1"/>
</dbReference>
<reference evidence="5" key="1">
    <citation type="journal article" date="2019" name="Int. J. Syst. Evol. Microbiol.">
        <title>The Global Catalogue of Microorganisms (GCM) 10K type strain sequencing project: providing services to taxonomists for standard genome sequencing and annotation.</title>
        <authorList>
            <consortium name="The Broad Institute Genomics Platform"/>
            <consortium name="The Broad Institute Genome Sequencing Center for Infectious Disease"/>
            <person name="Wu L."/>
            <person name="Ma J."/>
        </authorList>
    </citation>
    <scope>NUCLEOTIDE SEQUENCE [LARGE SCALE GENOMIC DNA]</scope>
    <source>
        <strain evidence="5">JCM 32206</strain>
    </source>
</reference>
<evidence type="ECO:0000256" key="1">
    <source>
        <dbReference type="ARBA" id="ARBA00010211"/>
    </source>
</evidence>
<dbReference type="Pfam" id="PF01557">
    <property type="entry name" value="FAA_hydrolase"/>
    <property type="match status" value="1"/>
</dbReference>
<dbReference type="InterPro" id="IPR051121">
    <property type="entry name" value="FAH"/>
</dbReference>
<comment type="similarity">
    <text evidence="1">Belongs to the FAH family.</text>
</comment>
<evidence type="ECO:0000259" key="3">
    <source>
        <dbReference type="Pfam" id="PF01557"/>
    </source>
</evidence>
<feature type="domain" description="Fumarylacetoacetase-like C-terminal" evidence="3">
    <location>
        <begin position="76"/>
        <end position="280"/>
    </location>
</feature>
<name>A0ABP8PCS1_9NOCA</name>
<proteinExistence type="inferred from homology"/>
<dbReference type="PANTHER" id="PTHR42796:SF4">
    <property type="entry name" value="FUMARYLACETOACETATE HYDROLASE DOMAIN-CONTAINING PROTEIN 2A"/>
    <property type="match status" value="1"/>
</dbReference>
<dbReference type="RefSeq" id="WP_345348178.1">
    <property type="nucleotide sequence ID" value="NZ_BAABFB010000059.1"/>
</dbReference>
<dbReference type="PANTHER" id="PTHR42796">
    <property type="entry name" value="FUMARYLACETOACETATE HYDROLASE DOMAIN-CONTAINING PROTEIN 2A-RELATED"/>
    <property type="match status" value="1"/>
</dbReference>
<dbReference type="GO" id="GO:0016787">
    <property type="term" value="F:hydrolase activity"/>
    <property type="evidence" value="ECO:0007669"/>
    <property type="project" value="UniProtKB-KW"/>
</dbReference>
<dbReference type="InterPro" id="IPR011234">
    <property type="entry name" value="Fumarylacetoacetase-like_C"/>
</dbReference>
<comment type="caution">
    <text evidence="4">The sequence shown here is derived from an EMBL/GenBank/DDBJ whole genome shotgun (WGS) entry which is preliminary data.</text>
</comment>
<evidence type="ECO:0000256" key="2">
    <source>
        <dbReference type="ARBA" id="ARBA00022723"/>
    </source>
</evidence>
<dbReference type="InterPro" id="IPR036663">
    <property type="entry name" value="Fumarylacetoacetase_C_sf"/>
</dbReference>
<dbReference type="Proteomes" id="UP001501183">
    <property type="component" value="Unassembled WGS sequence"/>
</dbReference>
<organism evidence="4 5">
    <name type="scientific">Rhodococcus olei</name>
    <dbReference type="NCBI Taxonomy" id="2161675"/>
    <lineage>
        <taxon>Bacteria</taxon>
        <taxon>Bacillati</taxon>
        <taxon>Actinomycetota</taxon>
        <taxon>Actinomycetes</taxon>
        <taxon>Mycobacteriales</taxon>
        <taxon>Nocardiaceae</taxon>
        <taxon>Rhodococcus</taxon>
    </lineage>
</organism>
<protein>
    <submittedName>
        <fullName evidence="4">Fumarylacetoacetate hydrolase family protein</fullName>
    </submittedName>
</protein>
<keyword evidence="5" id="KW-1185">Reference proteome</keyword>
<evidence type="ECO:0000313" key="5">
    <source>
        <dbReference type="Proteomes" id="UP001501183"/>
    </source>
</evidence>
<keyword evidence="4" id="KW-0378">Hydrolase</keyword>